<evidence type="ECO:0000313" key="2">
    <source>
        <dbReference type="EMBL" id="EFW18338.1"/>
    </source>
</evidence>
<dbReference type="AlphaFoldDB" id="E9D5Z4"/>
<evidence type="ECO:0000256" key="1">
    <source>
        <dbReference type="SAM" id="MobiDB-lite"/>
    </source>
</evidence>
<dbReference type="HOGENOM" id="CLU_1875258_0_0_1"/>
<reference evidence="3" key="2">
    <citation type="submission" date="2010-03" db="EMBL/GenBank/DDBJ databases">
        <title>The genome sequence of Coccidioides posadasii strain Silveira.</title>
        <authorList>
            <consortium name="The Broad Institute Genome Sequencing Center for Infectious Disease"/>
            <person name="Neafsey D."/>
            <person name="Orbach M."/>
            <person name="Henn M.R."/>
            <person name="Cole G.T."/>
            <person name="Galgiani J."/>
            <person name="Gardner M.J."/>
            <person name="Kirkland T.N."/>
            <person name="Taylor J.W."/>
            <person name="Young S.K."/>
            <person name="Zeng Q."/>
            <person name="Koehrsen M."/>
            <person name="Alvarado L."/>
            <person name="Berlin A."/>
            <person name="Borenstein D."/>
            <person name="Chapman S.B."/>
            <person name="Chen Z."/>
            <person name="Engels R."/>
            <person name="Freedman E."/>
            <person name="Gellesch M."/>
            <person name="Goldberg J."/>
            <person name="Griggs A."/>
            <person name="Gujja S."/>
            <person name="Heilman E."/>
            <person name="Heiman D."/>
            <person name="Howarth C."/>
            <person name="Jen D."/>
            <person name="Larson L."/>
            <person name="Mehta T."/>
            <person name="Neiman D."/>
            <person name="Park D."/>
            <person name="Pearson M."/>
            <person name="Richards J."/>
            <person name="Roberts A."/>
            <person name="Saif S."/>
            <person name="Shea T."/>
            <person name="Shenoy N."/>
            <person name="Sisk P."/>
            <person name="Stolte C."/>
            <person name="Sykes S."/>
            <person name="Walk T."/>
            <person name="White J."/>
            <person name="Yandava C."/>
            <person name="Haas B."/>
            <person name="Nusbaum C."/>
            <person name="Birren B."/>
        </authorList>
    </citation>
    <scope>NUCLEOTIDE SEQUENCE [LARGE SCALE GENOMIC DNA]</scope>
    <source>
        <strain evidence="3">RMSCC 757 / Silveira</strain>
    </source>
</reference>
<reference evidence="3" key="1">
    <citation type="journal article" date="2010" name="Genome Res.">
        <title>Population genomic sequencing of Coccidioides fungi reveals recent hybridization and transposon control.</title>
        <authorList>
            <person name="Neafsey D.E."/>
            <person name="Barker B.M."/>
            <person name="Sharpton T.J."/>
            <person name="Stajich J.E."/>
            <person name="Park D.J."/>
            <person name="Whiston E."/>
            <person name="Hung C.-Y."/>
            <person name="McMahan C."/>
            <person name="White J."/>
            <person name="Sykes S."/>
            <person name="Heiman D."/>
            <person name="Young S."/>
            <person name="Zeng Q."/>
            <person name="Abouelleil A."/>
            <person name="Aftuck L."/>
            <person name="Bessette D."/>
            <person name="Brown A."/>
            <person name="FitzGerald M."/>
            <person name="Lui A."/>
            <person name="Macdonald J.P."/>
            <person name="Priest M."/>
            <person name="Orbach M.J."/>
            <person name="Galgiani J.N."/>
            <person name="Kirkland T.N."/>
            <person name="Cole G.T."/>
            <person name="Birren B.W."/>
            <person name="Henn M.R."/>
            <person name="Taylor J.W."/>
            <person name="Rounsley S.D."/>
        </authorList>
    </citation>
    <scope>NUCLEOTIDE SEQUENCE [LARGE SCALE GENOMIC DNA]</scope>
    <source>
        <strain evidence="3">RMSCC 757 / Silveira</strain>
    </source>
</reference>
<gene>
    <name evidence="2" type="ORF">CPSG_05024</name>
</gene>
<protein>
    <submittedName>
        <fullName evidence="2">Uncharacterized protein</fullName>
    </submittedName>
</protein>
<feature type="region of interest" description="Disordered" evidence="1">
    <location>
        <begin position="104"/>
        <end position="136"/>
    </location>
</feature>
<keyword evidence="3" id="KW-1185">Reference proteome</keyword>
<dbReference type="VEuPathDB" id="FungiDB:CPSG_05024"/>
<evidence type="ECO:0000313" key="3">
    <source>
        <dbReference type="Proteomes" id="UP000002497"/>
    </source>
</evidence>
<dbReference type="EMBL" id="GL636492">
    <property type="protein sequence ID" value="EFW18338.1"/>
    <property type="molecule type" value="Genomic_DNA"/>
</dbReference>
<name>E9D5Z4_COCPS</name>
<accession>E9D5Z4</accession>
<proteinExistence type="predicted"/>
<dbReference type="Proteomes" id="UP000002497">
    <property type="component" value="Unassembled WGS sequence"/>
</dbReference>
<sequence>MYRATLGDHGSRAITNRLNRLIGVRWMRYIYRPQRPLFIQLLETTSHRKARKANLFGPTCIDPPGFEGNQTSKEKSRKENLSQCISKSRPLAFSFPPFSPHPPLSLRRPMWHRHRSPHTPGVSRSHATRTPRACTQ</sequence>
<organism evidence="3">
    <name type="scientific">Coccidioides posadasii (strain RMSCC 757 / Silveira)</name>
    <name type="common">Valley fever fungus</name>
    <dbReference type="NCBI Taxonomy" id="443226"/>
    <lineage>
        <taxon>Eukaryota</taxon>
        <taxon>Fungi</taxon>
        <taxon>Dikarya</taxon>
        <taxon>Ascomycota</taxon>
        <taxon>Pezizomycotina</taxon>
        <taxon>Eurotiomycetes</taxon>
        <taxon>Eurotiomycetidae</taxon>
        <taxon>Onygenales</taxon>
        <taxon>Onygenaceae</taxon>
        <taxon>Coccidioides</taxon>
    </lineage>
</organism>
<feature type="region of interest" description="Disordered" evidence="1">
    <location>
        <begin position="55"/>
        <end position="83"/>
    </location>
</feature>